<protein>
    <submittedName>
        <fullName evidence="3">Interleukin-17 receptor E-like protein</fullName>
    </submittedName>
</protein>
<dbReference type="AlphaFoldDB" id="A0A8M1RS12"/>
<dbReference type="RefSeq" id="XP_002666936.3">
    <property type="nucleotide sequence ID" value="XM_002666890.7"/>
</dbReference>
<accession>A0A8M1RS12</accession>
<dbReference type="GeneID" id="100331195"/>
<dbReference type="OrthoDB" id="9877324at2759"/>
<dbReference type="GO" id="GO:0030368">
    <property type="term" value="F:interleukin-17 receptor activity"/>
    <property type="evidence" value="ECO:0000318"/>
    <property type="project" value="GO_Central"/>
</dbReference>
<sequence>MICFWLPLLLLLQKHTVQMERIERNQDCGWNCSEGLQCKPRAYSPLSAFHCRNQPISSAVFNDVMLSTVLACEERKCSLQLRMATSVNVTGNIRGVSVCADSAGMIGHCQIYTFGRVGGFNVTGKQVDVRFKCVPVRPGQHLFVTLKTIPNYCKAMWSQRHLVPDCRHEGVRDEVAECITGKLAYTVDKAKKLFSVTVTGAPEDTEYNLRLCHKRNVICAGEGTHKTVKPQHLQRSVQLHYSKALPCLCIEGWPAKVDARRVQVCPFKNNFEELWSGITYDLRKGELIWEPLCPVKVLVSLCHADGSKSCRDIGEAFHSDGQKVVFSSVDPHPALCTKFTTEVGTWIRCPFSEGNFSVWTAKMAFKDGQQWAEISAWVKANFSVSICEMKPSQCKSIEGSNLKTLSVDKTKPTVFNLSESACKVCVCIQVQRVDVLFSVPVLQCDLQCPNWCHDPDSDHSEDIEMILLPAVIFLTVILAVVLFGRLTIKDGDEKKGRLWKKLRCQGMNQ</sequence>
<dbReference type="KEGG" id="dre:100331195"/>
<dbReference type="PANTHER" id="PTHR15583">
    <property type="entry name" value="INTERLEUKIN-17 RECEPTOR"/>
    <property type="match status" value="1"/>
</dbReference>
<dbReference type="InterPro" id="IPR027841">
    <property type="entry name" value="IL-17_rcpt_C/E_N"/>
</dbReference>
<evidence type="ECO:0000256" key="1">
    <source>
        <dbReference type="ARBA" id="ARBA00022729"/>
    </source>
</evidence>
<reference evidence="3" key="1">
    <citation type="submission" date="2025-08" db="UniProtKB">
        <authorList>
            <consortium name="RefSeq"/>
        </authorList>
    </citation>
    <scope>IDENTIFICATION</scope>
    <source>
        <strain evidence="3">Tuebingen</strain>
        <tissue evidence="3">Fibroblasts and whole tissue</tissue>
    </source>
</reference>
<evidence type="ECO:0000313" key="4">
    <source>
        <dbReference type="ZFIN" id="ZDB-GENE-120112-1"/>
    </source>
</evidence>
<dbReference type="Pfam" id="PF15037">
    <property type="entry name" value="IL17_R_N"/>
    <property type="match status" value="1"/>
</dbReference>
<dbReference type="PANTHER" id="PTHR15583:SF10">
    <property type="entry name" value="INTERLEUKIN-17 RECEPTOR E-LIKE-RELATED"/>
    <property type="match status" value="1"/>
</dbReference>
<dbReference type="ZFIN" id="ZDB-GENE-120112-1">
    <property type="gene designation" value="il17rel"/>
</dbReference>
<evidence type="ECO:0000313" key="3">
    <source>
        <dbReference type="RefSeq" id="XP_002666936.3"/>
    </source>
</evidence>
<organism evidence="2 3">
    <name type="scientific">Danio rerio</name>
    <name type="common">Zebrafish</name>
    <name type="synonym">Brachydanio rerio</name>
    <dbReference type="NCBI Taxonomy" id="7955"/>
    <lineage>
        <taxon>Eukaryota</taxon>
        <taxon>Metazoa</taxon>
        <taxon>Chordata</taxon>
        <taxon>Craniata</taxon>
        <taxon>Vertebrata</taxon>
        <taxon>Euteleostomi</taxon>
        <taxon>Actinopterygii</taxon>
        <taxon>Neopterygii</taxon>
        <taxon>Teleostei</taxon>
        <taxon>Ostariophysi</taxon>
        <taxon>Cypriniformes</taxon>
        <taxon>Danionidae</taxon>
        <taxon>Danioninae</taxon>
        <taxon>Danio</taxon>
    </lineage>
</organism>
<dbReference type="FunCoup" id="A0A8M1RS12">
    <property type="interactions" value="1025"/>
</dbReference>
<gene>
    <name evidence="3 4" type="primary">il17rel</name>
</gene>
<dbReference type="CTD" id="400935"/>
<proteinExistence type="predicted"/>
<dbReference type="InterPro" id="IPR039465">
    <property type="entry name" value="IL-17_rcpt-like"/>
</dbReference>
<dbReference type="Proteomes" id="UP000000437">
    <property type="component" value="Chromosome 25"/>
</dbReference>
<dbReference type="AGR" id="ZFIN:ZDB-GENE-120112-1"/>
<keyword evidence="2" id="KW-1185">Reference proteome</keyword>
<evidence type="ECO:0000313" key="2">
    <source>
        <dbReference type="Proteomes" id="UP000000437"/>
    </source>
</evidence>
<name>A0A8M1RS12_DANRE</name>
<keyword evidence="1" id="KW-0732">Signal</keyword>